<reference evidence="12" key="1">
    <citation type="submission" date="2016-03" db="EMBL/GenBank/DDBJ databases">
        <title>Complete genome sequence of the type strain Actinoalloteichus hymeniacidonis DSM 45092.</title>
        <authorList>
            <person name="Schaffert L."/>
            <person name="Albersmeier A."/>
            <person name="Winkler A."/>
            <person name="Kalinowski J."/>
            <person name="Zotchev S."/>
            <person name="Ruckert C."/>
        </authorList>
    </citation>
    <scope>NUCLEOTIDE SEQUENCE [LARGE SCALE GENOMIC DNA]</scope>
    <source>
        <strain evidence="12">HPA177(T) (DSM 45092(T))</strain>
    </source>
</reference>
<feature type="domain" description="NADH:quinone oxidoreductase/Mrp antiporter transmembrane" evidence="10">
    <location>
        <begin position="126"/>
        <end position="413"/>
    </location>
</feature>
<dbReference type="PRINTS" id="PR01437">
    <property type="entry name" value="NUOXDRDTASE4"/>
</dbReference>
<feature type="region of interest" description="Disordered" evidence="8">
    <location>
        <begin position="429"/>
        <end position="454"/>
    </location>
</feature>
<evidence type="ECO:0000313" key="12">
    <source>
        <dbReference type="Proteomes" id="UP000095210"/>
    </source>
</evidence>
<feature type="transmembrane region" description="Helical" evidence="9">
    <location>
        <begin position="107"/>
        <end position="123"/>
    </location>
</feature>
<feature type="transmembrane region" description="Helical" evidence="9">
    <location>
        <begin position="129"/>
        <end position="148"/>
    </location>
</feature>
<feature type="transmembrane region" description="Helical" evidence="9">
    <location>
        <begin position="160"/>
        <end position="180"/>
    </location>
</feature>
<name>A0AAC9HSM7_9PSEU</name>
<feature type="transmembrane region" description="Helical" evidence="9">
    <location>
        <begin position="200"/>
        <end position="221"/>
    </location>
</feature>
<evidence type="ECO:0000256" key="1">
    <source>
        <dbReference type="ARBA" id="ARBA00004651"/>
    </source>
</evidence>
<dbReference type="GO" id="GO:0005886">
    <property type="term" value="C:plasma membrane"/>
    <property type="evidence" value="ECO:0007669"/>
    <property type="project" value="UniProtKB-SubCell"/>
</dbReference>
<evidence type="ECO:0000256" key="7">
    <source>
        <dbReference type="RuleBase" id="RU000320"/>
    </source>
</evidence>
<dbReference type="GO" id="GO:0008137">
    <property type="term" value="F:NADH dehydrogenase (ubiquinone) activity"/>
    <property type="evidence" value="ECO:0007669"/>
    <property type="project" value="InterPro"/>
</dbReference>
<dbReference type="NCBIfam" id="NF006238">
    <property type="entry name" value="PRK08375.1-4"/>
    <property type="match status" value="1"/>
</dbReference>
<comment type="subcellular location">
    <subcellularLocation>
        <location evidence="1">Cell membrane</location>
        <topology evidence="1">Multi-pass membrane protein</topology>
    </subcellularLocation>
    <subcellularLocation>
        <location evidence="7">Membrane</location>
        <topology evidence="7">Multi-pass membrane protein</topology>
    </subcellularLocation>
</comment>
<dbReference type="PANTHER" id="PTHR42703:SF1">
    <property type="entry name" value="NA(+)_H(+) ANTIPORTER SUBUNIT D1"/>
    <property type="match status" value="1"/>
</dbReference>
<feature type="transmembrane region" description="Helical" evidence="9">
    <location>
        <begin position="294"/>
        <end position="316"/>
    </location>
</feature>
<feature type="transmembrane region" description="Helical" evidence="9">
    <location>
        <begin position="6"/>
        <end position="24"/>
    </location>
</feature>
<dbReference type="Pfam" id="PF00361">
    <property type="entry name" value="Proton_antipo_M"/>
    <property type="match status" value="1"/>
</dbReference>
<feature type="transmembrane region" description="Helical" evidence="9">
    <location>
        <begin position="363"/>
        <end position="386"/>
    </location>
</feature>
<feature type="transmembrane region" description="Helical" evidence="9">
    <location>
        <begin position="322"/>
        <end position="342"/>
    </location>
</feature>
<dbReference type="InterPro" id="IPR050586">
    <property type="entry name" value="CPA3_Na-H_Antiporter_D"/>
</dbReference>
<keyword evidence="3" id="KW-1003">Cell membrane</keyword>
<feature type="transmembrane region" description="Helical" evidence="9">
    <location>
        <begin position="398"/>
        <end position="418"/>
    </location>
</feature>
<feature type="transmembrane region" description="Helical" evidence="9">
    <location>
        <begin position="31"/>
        <end position="48"/>
    </location>
</feature>
<accession>A0AAC9HSM7</accession>
<keyword evidence="6 9" id="KW-0472">Membrane</keyword>
<evidence type="ECO:0000256" key="2">
    <source>
        <dbReference type="ARBA" id="ARBA00005346"/>
    </source>
</evidence>
<dbReference type="PANTHER" id="PTHR42703">
    <property type="entry name" value="NADH DEHYDROGENASE"/>
    <property type="match status" value="1"/>
</dbReference>
<sequence length="509" mass="53230">MNAALLPLVVMVPLISAALLAIVSHRWPRRILLLAPNLGALVAGVLLIQATGDGSVYAHNIGLWQDGIAIPFVVDVFSALMVTTTALLTVTCSAFAIATGEEERGRFFGPLVLVLSAGVYGALLTGDLFNLFVFIEVMLLPSYGLLAMAGALRSLRGGRIYVTVNLLTSTIFLAGVALVYGVTGTVHLGELVGAARESPLVASAMAVVLLALSIKAAVVPVHGWLARTYPATSPAVTALFSGLHTKVAIYAIYRLYALLFEGDATYLWIGLVAFTVTMLIGVLGAVGENTTRSILVFHMISQIGYILLGVALFTPLGLMAGIFYLIHHMIVKASLFLSTGAIEDAYGTSRLERLGGIARREPLLALVFMGAALSLAGLPPFSGFVAKLTLVSATIEDGQWIVAAVAVAVSLITLMSMLKIWGGPFWGSGPEPDGQPDRDQSSPSTGGVAAPARPTVHPRVRPTVLLPALILTTATLCIGLGAQVLLDLSAQAASGLLDPAAYLEAVTNR</sequence>
<dbReference type="GO" id="GO:0042773">
    <property type="term" value="P:ATP synthesis coupled electron transport"/>
    <property type="evidence" value="ECO:0007669"/>
    <property type="project" value="InterPro"/>
</dbReference>
<evidence type="ECO:0000256" key="9">
    <source>
        <dbReference type="SAM" id="Phobius"/>
    </source>
</evidence>
<evidence type="ECO:0000256" key="3">
    <source>
        <dbReference type="ARBA" id="ARBA00022475"/>
    </source>
</evidence>
<organism evidence="11 12">
    <name type="scientific">Actinoalloteichus hymeniacidonis</name>
    <dbReference type="NCBI Taxonomy" id="340345"/>
    <lineage>
        <taxon>Bacteria</taxon>
        <taxon>Bacillati</taxon>
        <taxon>Actinomycetota</taxon>
        <taxon>Actinomycetes</taxon>
        <taxon>Pseudonocardiales</taxon>
        <taxon>Pseudonocardiaceae</taxon>
        <taxon>Actinoalloteichus</taxon>
    </lineage>
</organism>
<proteinExistence type="inferred from homology"/>
<evidence type="ECO:0000256" key="4">
    <source>
        <dbReference type="ARBA" id="ARBA00022692"/>
    </source>
</evidence>
<dbReference type="Proteomes" id="UP000095210">
    <property type="component" value="Chromosome"/>
</dbReference>
<keyword evidence="12" id="KW-1185">Reference proteome</keyword>
<evidence type="ECO:0000256" key="8">
    <source>
        <dbReference type="SAM" id="MobiDB-lite"/>
    </source>
</evidence>
<evidence type="ECO:0000313" key="11">
    <source>
        <dbReference type="EMBL" id="AOS64897.1"/>
    </source>
</evidence>
<feature type="transmembrane region" description="Helical" evidence="9">
    <location>
        <begin position="463"/>
        <end position="486"/>
    </location>
</feature>
<keyword evidence="4 7" id="KW-0812">Transmembrane</keyword>
<dbReference type="KEGG" id="ahm:TL08_20530"/>
<evidence type="ECO:0000256" key="6">
    <source>
        <dbReference type="ARBA" id="ARBA00023136"/>
    </source>
</evidence>
<protein>
    <submittedName>
        <fullName evidence="11">Formate hydrogenlyase subunit 3/multisubunit Na+/H+ antiporter, MnhD subunit</fullName>
    </submittedName>
</protein>
<dbReference type="EMBL" id="CP014859">
    <property type="protein sequence ID" value="AOS64897.1"/>
    <property type="molecule type" value="Genomic_DNA"/>
</dbReference>
<dbReference type="AlphaFoldDB" id="A0AAC9HSM7"/>
<keyword evidence="5 9" id="KW-1133">Transmembrane helix</keyword>
<evidence type="ECO:0000259" key="10">
    <source>
        <dbReference type="Pfam" id="PF00361"/>
    </source>
</evidence>
<feature type="transmembrane region" description="Helical" evidence="9">
    <location>
        <begin position="233"/>
        <end position="253"/>
    </location>
</feature>
<dbReference type="InterPro" id="IPR001750">
    <property type="entry name" value="ND/Mrp_TM"/>
</dbReference>
<feature type="transmembrane region" description="Helical" evidence="9">
    <location>
        <begin position="265"/>
        <end position="287"/>
    </location>
</feature>
<evidence type="ECO:0000256" key="5">
    <source>
        <dbReference type="ARBA" id="ARBA00022989"/>
    </source>
</evidence>
<dbReference type="InterPro" id="IPR003918">
    <property type="entry name" value="NADH_UbQ_OxRdtase"/>
</dbReference>
<feature type="transmembrane region" description="Helical" evidence="9">
    <location>
        <begin position="68"/>
        <end position="95"/>
    </location>
</feature>
<gene>
    <name evidence="11" type="ORF">TL08_20530</name>
</gene>
<comment type="similarity">
    <text evidence="2">Belongs to the CPA3 antiporters (TC 2.A.63) subunit D family.</text>
</comment>
<dbReference type="RefSeq" id="WP_069851249.1">
    <property type="nucleotide sequence ID" value="NZ_CP014859.1"/>
</dbReference>